<dbReference type="EMBL" id="CP048000">
    <property type="protein sequence ID" value="QHQ63640.1"/>
    <property type="molecule type" value="Genomic_DNA"/>
</dbReference>
<gene>
    <name evidence="2" type="ORF">Ana3638_04860</name>
</gene>
<evidence type="ECO:0000313" key="3">
    <source>
        <dbReference type="Proteomes" id="UP000464314"/>
    </source>
</evidence>
<dbReference type="Pfam" id="PF00561">
    <property type="entry name" value="Abhydrolase_1"/>
    <property type="match status" value="1"/>
</dbReference>
<dbReference type="KEGG" id="anr:Ana3638_04860"/>
<keyword evidence="3" id="KW-1185">Reference proteome</keyword>
<reference evidence="2 3" key="1">
    <citation type="submission" date="2020-01" db="EMBL/GenBank/DDBJ databases">
        <title>Genome analysis of Anaerocolumna sp. CBA3638.</title>
        <authorList>
            <person name="Kim J."/>
            <person name="Roh S.W."/>
        </authorList>
    </citation>
    <scope>NUCLEOTIDE SEQUENCE [LARGE SCALE GENOMIC DNA]</scope>
    <source>
        <strain evidence="2 3">CBA3638</strain>
    </source>
</reference>
<dbReference type="AlphaFoldDB" id="A0A6P1TQU2"/>
<dbReference type="GO" id="GO:0016787">
    <property type="term" value="F:hydrolase activity"/>
    <property type="evidence" value="ECO:0007669"/>
    <property type="project" value="UniProtKB-KW"/>
</dbReference>
<dbReference type="SUPFAM" id="SSF53474">
    <property type="entry name" value="alpha/beta-Hydrolases"/>
    <property type="match status" value="1"/>
</dbReference>
<dbReference type="Proteomes" id="UP000464314">
    <property type="component" value="Chromosome"/>
</dbReference>
<sequence>MILVIVVICLTIICVILLPPSKGEIQPFLNEDDTVIDGSIAEKVFFKTNGTTLGMILEGKDVSKPVLLFLGGGPGIPEYFLEQEYPTNLADEFVVCYLEYRGTSLSYDSKLEKSTLSTNQYITDVVEVTRYLCSRFGQEKVYLMAHSFGTYIALNTITQHPELYEAYIAISQMCNQYKSEYLAYDYMLDYYKKTGNKKKVKALEQSDIKESEEVFQQYRTSMLRDNSMHELGIGTTRDMHSVIQNILIPSLKCKAYTPMERLNIYRGKLFAQKSEVAKDAWSFDAFTQIPEIQIPVYFLAGVYDYTCCYSLQKEYYEQLVAPSKGFYTFQESAHSPLFEEPKKGLYIIIEDVKQRETK</sequence>
<name>A0A6P1TQU2_9FIRM</name>
<organism evidence="2 3">
    <name type="scientific">Anaerocolumna sedimenticola</name>
    <dbReference type="NCBI Taxonomy" id="2696063"/>
    <lineage>
        <taxon>Bacteria</taxon>
        <taxon>Bacillati</taxon>
        <taxon>Bacillota</taxon>
        <taxon>Clostridia</taxon>
        <taxon>Lachnospirales</taxon>
        <taxon>Lachnospiraceae</taxon>
        <taxon>Anaerocolumna</taxon>
    </lineage>
</organism>
<keyword evidence="2" id="KW-0378">Hydrolase</keyword>
<evidence type="ECO:0000313" key="2">
    <source>
        <dbReference type="EMBL" id="QHQ63640.1"/>
    </source>
</evidence>
<dbReference type="InterPro" id="IPR029058">
    <property type="entry name" value="AB_hydrolase_fold"/>
</dbReference>
<accession>A0A6P1TQU2</accession>
<dbReference type="InterPro" id="IPR000073">
    <property type="entry name" value="AB_hydrolase_1"/>
</dbReference>
<evidence type="ECO:0000259" key="1">
    <source>
        <dbReference type="Pfam" id="PF00561"/>
    </source>
</evidence>
<proteinExistence type="predicted"/>
<protein>
    <submittedName>
        <fullName evidence="2">Alpha/beta fold hydrolase</fullName>
    </submittedName>
</protein>
<feature type="domain" description="AB hydrolase-1" evidence="1">
    <location>
        <begin position="65"/>
        <end position="341"/>
    </location>
</feature>
<dbReference type="Gene3D" id="3.40.50.1820">
    <property type="entry name" value="alpha/beta hydrolase"/>
    <property type="match status" value="1"/>
</dbReference>